<dbReference type="EMBL" id="AYZK01000001">
    <property type="protein sequence ID" value="KRM88349.1"/>
    <property type="molecule type" value="Genomic_DNA"/>
</dbReference>
<name>A0A0R2C977_9LACO</name>
<dbReference type="Proteomes" id="UP000051789">
    <property type="component" value="Unassembled WGS sequence"/>
</dbReference>
<accession>A0A0R2C977</accession>
<gene>
    <name evidence="2" type="ORF">FD19_GL000643</name>
</gene>
<dbReference type="Pfam" id="PF07949">
    <property type="entry name" value="YbbR"/>
    <property type="match status" value="3"/>
</dbReference>
<protein>
    <submittedName>
        <fullName evidence="2">YbbR like protein</fullName>
    </submittedName>
</protein>
<dbReference type="OrthoDB" id="2139417at2"/>
<sequence>MNKFWESKWVYRLLSLVLALGIFFYVNTKQVNNTRQSGTANSSLLATRSATVKVPLQLNADTTKYFITGYPQNVKVRVSGSSALVTAVKNTQNFRVVANLSQLGVGKHRVKLTEEGLNRTLNYKISPATITVNIQKRVNRTMPIEVKYNVDALADGYEVGTPKLSTNSVRVSGSREEIKRINKVVATVALSHNTRKDVTQTVSVQAVDSNGDTLNVIVLPETVKVMLPVSLPSKKVGVEFKQTGSVAKNRAVTLKSSTDSVRIYGSRSVLAKLDTLTLPVEVSNVTSSTTKTVRVTNIYPNLVNADPNDIKVNLKVTTENSSEAGEVSAASSAASSDSASSASVSSSSSSSSSAASSSTSSSVNSSSSSGSSSTK</sequence>
<evidence type="ECO:0000256" key="1">
    <source>
        <dbReference type="SAM" id="MobiDB-lite"/>
    </source>
</evidence>
<proteinExistence type="predicted"/>
<dbReference type="PATRIC" id="fig|1423810.4.peg.660"/>
<dbReference type="Gene3D" id="2.170.120.30">
    <property type="match status" value="1"/>
</dbReference>
<reference evidence="2 3" key="1">
    <citation type="journal article" date="2015" name="Genome Announc.">
        <title>Expanding the biotechnology potential of lactobacilli through comparative genomics of 213 strains and associated genera.</title>
        <authorList>
            <person name="Sun Z."/>
            <person name="Harris H.M."/>
            <person name="McCann A."/>
            <person name="Guo C."/>
            <person name="Argimon S."/>
            <person name="Zhang W."/>
            <person name="Yang X."/>
            <person name="Jeffery I.B."/>
            <person name="Cooney J.C."/>
            <person name="Kagawa T.F."/>
            <person name="Liu W."/>
            <person name="Song Y."/>
            <person name="Salvetti E."/>
            <person name="Wrobel A."/>
            <person name="Rasinkangas P."/>
            <person name="Parkhill J."/>
            <person name="Rea M.C."/>
            <person name="O'Sullivan O."/>
            <person name="Ritari J."/>
            <person name="Douillard F.P."/>
            <person name="Paul Ross R."/>
            <person name="Yang R."/>
            <person name="Briner A.E."/>
            <person name="Felis G.E."/>
            <person name="de Vos W.M."/>
            <person name="Barrangou R."/>
            <person name="Klaenhammer T.R."/>
            <person name="Caufield P.W."/>
            <person name="Cui Y."/>
            <person name="Zhang H."/>
            <person name="O'Toole P.W."/>
        </authorList>
    </citation>
    <scope>NUCLEOTIDE SEQUENCE [LARGE SCALE GENOMIC DNA]</scope>
    <source>
        <strain evidence="2 3">DSM 22698</strain>
    </source>
</reference>
<organism evidence="2 3">
    <name type="scientific">Lacticaseibacillus thailandensis DSM 22698 = JCM 13996</name>
    <dbReference type="NCBI Taxonomy" id="1423810"/>
    <lineage>
        <taxon>Bacteria</taxon>
        <taxon>Bacillati</taxon>
        <taxon>Bacillota</taxon>
        <taxon>Bacilli</taxon>
        <taxon>Lactobacillales</taxon>
        <taxon>Lactobacillaceae</taxon>
        <taxon>Lacticaseibacillus</taxon>
    </lineage>
</organism>
<dbReference type="PANTHER" id="PTHR37804:SF1">
    <property type="entry name" value="CDAA REGULATORY PROTEIN CDAR"/>
    <property type="match status" value="1"/>
</dbReference>
<dbReference type="STRING" id="1423810.FD19_GL000643"/>
<dbReference type="InterPro" id="IPR053154">
    <property type="entry name" value="c-di-AMP_regulator"/>
</dbReference>
<dbReference type="RefSeq" id="WP_054749631.1">
    <property type="nucleotide sequence ID" value="NZ_AYZK01000001.1"/>
</dbReference>
<dbReference type="PANTHER" id="PTHR37804">
    <property type="entry name" value="CDAA REGULATORY PROTEIN CDAR"/>
    <property type="match status" value="1"/>
</dbReference>
<dbReference type="AlphaFoldDB" id="A0A0R2C977"/>
<evidence type="ECO:0000313" key="2">
    <source>
        <dbReference type="EMBL" id="KRM88349.1"/>
    </source>
</evidence>
<dbReference type="InterPro" id="IPR012505">
    <property type="entry name" value="YbbR"/>
</dbReference>
<comment type="caution">
    <text evidence="2">The sequence shown here is derived from an EMBL/GenBank/DDBJ whole genome shotgun (WGS) entry which is preliminary data.</text>
</comment>
<evidence type="ECO:0000313" key="3">
    <source>
        <dbReference type="Proteomes" id="UP000051789"/>
    </source>
</evidence>
<keyword evidence="3" id="KW-1185">Reference proteome</keyword>
<dbReference type="Gene3D" id="2.170.120.40">
    <property type="entry name" value="YbbR-like domain"/>
    <property type="match status" value="2"/>
</dbReference>
<feature type="region of interest" description="Disordered" evidence="1">
    <location>
        <begin position="321"/>
        <end position="375"/>
    </location>
</feature>